<dbReference type="InterPro" id="IPR013783">
    <property type="entry name" value="Ig-like_fold"/>
</dbReference>
<feature type="domain" description="Bacterial Ig-like" evidence="3">
    <location>
        <begin position="170"/>
        <end position="250"/>
    </location>
</feature>
<dbReference type="InterPro" id="IPR027273">
    <property type="entry name" value="Neocarzinostatin-like"/>
</dbReference>
<sequence length="966" mass="101961">MLRTRRAALQRPLASVLTGALVAMAAVVGVAAPATAAGPTLTTSTTVVANEKITVAITGTGFEVAPQYPGQPSRHAYVALVEKGDLTVDQATTPNASLDVSTAGEITGSLEQIASELDRTKAYEVISWPSRSFPTEANLLARADVSIDWAALFPVVAESTTTTLSASPDGTAVEGADVTLTATVSPAASGAVSFTAGDASLGSAPVDGGVASIVTSSLAVGAHSIAAAFTPADATAYSASTAPALSYTVTAKASEPETPARVPTLTLSKSTGLDPAGEEITVTGTGYDPAQPIYLTTCTDRPLAEVDFAFIAAGCTRGAKLVTSNPTTATMVKFAEDGSFEATLTVAPRGETTAVYTIADHTGMTNRTQDAKAVVSFAATTPTEPLPAPTLTVTPNTDVDPSGATLTVEGRNYRQSEVGAGFALRFGWVAETWKPSEGAANSARPSVSYVRVSGEPTGDANLPWTENADGTVDFTWTVQVDEKSANEKRPGDDYRLGVFTFGNKASQGLQPDNELFVPVTWAAVAPQPEPTKSPRITVTPNADLDPAVANTLTVSGTGFVGDSAANGAYVVFGEKSLWAGAGPLPAEGWVQLAWVRPTSIVGGAFTVELPVPAGSLDPTKSYHVATSAAHALSITDRTLDAFADVTVAQPTAPFVAFAGSATVAQGGVLEFTGGGFAPGDVVTAVAHSEPVTIGTATADAGGRVSFSWAVPAGFATGRPHARAQRRRRRRGIRPLPGHPCRCRRSRRVAGRTVVRRPVGLGSDDRVGCEGVVPLVHHRPDRQGRDLRRLGQRFGSVQPRERPRPRQLRRLGALHRPQRSARHDPVEPARADHRREHRLADRERAVQGIQRLARRERERRRLRDALAARRHDDGESDQLDGCIGHADGSGRRGLRRLLLGRRGARPGEHHVPARRRGAVRRLDRRDPRRDRWTGSRRHSLAGCRHAADRRARRVVHASSPQRALTTR</sequence>
<feature type="chain" id="PRO_5045174116" description="Bacterial Ig-like domain-containing protein" evidence="2">
    <location>
        <begin position="37"/>
        <end position="966"/>
    </location>
</feature>
<feature type="compositionally biased region" description="Basic residues" evidence="1">
    <location>
        <begin position="719"/>
        <end position="732"/>
    </location>
</feature>
<dbReference type="Gene3D" id="2.60.40.230">
    <property type="entry name" value="Neocarzinostatin-like"/>
    <property type="match status" value="1"/>
</dbReference>
<protein>
    <recommendedName>
        <fullName evidence="3">Bacterial Ig-like domain-containing protein</fullName>
    </recommendedName>
</protein>
<organism evidence="4 5">
    <name type="scientific">Microbacterium paludicola</name>
    <dbReference type="NCBI Taxonomy" id="300019"/>
    <lineage>
        <taxon>Bacteria</taxon>
        <taxon>Bacillati</taxon>
        <taxon>Actinomycetota</taxon>
        <taxon>Actinomycetes</taxon>
        <taxon>Micrococcales</taxon>
        <taxon>Microbacteriaceae</taxon>
        <taxon>Microbacterium</taxon>
    </lineage>
</organism>
<feature type="signal peptide" evidence="2">
    <location>
        <begin position="1"/>
        <end position="36"/>
    </location>
</feature>
<dbReference type="Proteomes" id="UP001260188">
    <property type="component" value="Unassembled WGS sequence"/>
</dbReference>
<keyword evidence="2" id="KW-0732">Signal</keyword>
<dbReference type="Gene3D" id="2.60.40.10">
    <property type="entry name" value="Immunoglobulins"/>
    <property type="match status" value="1"/>
</dbReference>
<feature type="region of interest" description="Disordered" evidence="1">
    <location>
        <begin position="718"/>
        <end position="739"/>
    </location>
</feature>
<evidence type="ECO:0000256" key="2">
    <source>
        <dbReference type="SAM" id="SignalP"/>
    </source>
</evidence>
<feature type="compositionally biased region" description="Basic residues" evidence="1">
    <location>
        <begin position="804"/>
        <end position="819"/>
    </location>
</feature>
<dbReference type="InterPro" id="IPR032109">
    <property type="entry name" value="Big_3_5"/>
</dbReference>
<name>A0ABU1I500_9MICO</name>
<comment type="caution">
    <text evidence="4">The sequence shown here is derived from an EMBL/GenBank/DDBJ whole genome shotgun (WGS) entry which is preliminary data.</text>
</comment>
<dbReference type="SUPFAM" id="SSF49319">
    <property type="entry name" value="Actinoxanthin-like"/>
    <property type="match status" value="1"/>
</dbReference>
<dbReference type="EMBL" id="JAVIZA010000001">
    <property type="protein sequence ID" value="MDR6168143.1"/>
    <property type="molecule type" value="Genomic_DNA"/>
</dbReference>
<evidence type="ECO:0000259" key="3">
    <source>
        <dbReference type="Pfam" id="PF16640"/>
    </source>
</evidence>
<evidence type="ECO:0000313" key="5">
    <source>
        <dbReference type="Proteomes" id="UP001260188"/>
    </source>
</evidence>
<feature type="compositionally biased region" description="Basic and acidic residues" evidence="1">
    <location>
        <begin position="919"/>
        <end position="932"/>
    </location>
</feature>
<keyword evidence="5" id="KW-1185">Reference proteome</keyword>
<accession>A0ABU1I500</accession>
<feature type="compositionally biased region" description="Polar residues" evidence="1">
    <location>
        <begin position="957"/>
        <end position="966"/>
    </location>
</feature>
<gene>
    <name evidence="4" type="ORF">QE367_002347</name>
</gene>
<reference evidence="4 5" key="1">
    <citation type="submission" date="2023-08" db="EMBL/GenBank/DDBJ databases">
        <title>Functional and genomic diversity of the sorghum phyllosphere microbiome.</title>
        <authorList>
            <person name="Shade A."/>
        </authorList>
    </citation>
    <scope>NUCLEOTIDE SEQUENCE [LARGE SCALE GENOMIC DNA]</scope>
    <source>
        <strain evidence="4 5">SORGH_AS_0919</strain>
    </source>
</reference>
<feature type="region of interest" description="Disordered" evidence="1">
    <location>
        <begin position="902"/>
        <end position="966"/>
    </location>
</feature>
<feature type="compositionally biased region" description="Basic and acidic residues" evidence="1">
    <location>
        <begin position="820"/>
        <end position="833"/>
    </location>
</feature>
<evidence type="ECO:0000313" key="4">
    <source>
        <dbReference type="EMBL" id="MDR6168143.1"/>
    </source>
</evidence>
<dbReference type="Pfam" id="PF16640">
    <property type="entry name" value="Big_3_5"/>
    <property type="match status" value="1"/>
</dbReference>
<feature type="region of interest" description="Disordered" evidence="1">
    <location>
        <begin position="782"/>
        <end position="833"/>
    </location>
</feature>
<proteinExistence type="predicted"/>
<evidence type="ECO:0000256" key="1">
    <source>
        <dbReference type="SAM" id="MobiDB-lite"/>
    </source>
</evidence>